<dbReference type="PROSITE" id="PS50853">
    <property type="entry name" value="FN3"/>
    <property type="match status" value="1"/>
</dbReference>
<evidence type="ECO:0000259" key="1">
    <source>
        <dbReference type="PROSITE" id="PS50835"/>
    </source>
</evidence>
<dbReference type="Gene3D" id="2.60.40.10">
    <property type="entry name" value="Immunoglobulins"/>
    <property type="match status" value="2"/>
</dbReference>
<gene>
    <name evidence="3" type="ORF">MEDL_18570</name>
</gene>
<dbReference type="EMBL" id="CAJPWZ010000937">
    <property type="protein sequence ID" value="CAG2204098.1"/>
    <property type="molecule type" value="Genomic_DNA"/>
</dbReference>
<dbReference type="CDD" id="cd00063">
    <property type="entry name" value="FN3"/>
    <property type="match status" value="1"/>
</dbReference>
<evidence type="ECO:0000259" key="2">
    <source>
        <dbReference type="PROSITE" id="PS50853"/>
    </source>
</evidence>
<organism evidence="3 4">
    <name type="scientific">Mytilus edulis</name>
    <name type="common">Blue mussel</name>
    <dbReference type="NCBI Taxonomy" id="6550"/>
    <lineage>
        <taxon>Eukaryota</taxon>
        <taxon>Metazoa</taxon>
        <taxon>Spiralia</taxon>
        <taxon>Lophotrochozoa</taxon>
        <taxon>Mollusca</taxon>
        <taxon>Bivalvia</taxon>
        <taxon>Autobranchia</taxon>
        <taxon>Pteriomorphia</taxon>
        <taxon>Mytilida</taxon>
        <taxon>Mytiloidea</taxon>
        <taxon>Mytilidae</taxon>
        <taxon>Mytilinae</taxon>
        <taxon>Mytilus</taxon>
    </lineage>
</organism>
<evidence type="ECO:0000313" key="4">
    <source>
        <dbReference type="Proteomes" id="UP000683360"/>
    </source>
</evidence>
<dbReference type="InterPro" id="IPR036116">
    <property type="entry name" value="FN3_sf"/>
</dbReference>
<dbReference type="InterPro" id="IPR013783">
    <property type="entry name" value="Ig-like_fold"/>
</dbReference>
<feature type="domain" description="Fibronectin type-III" evidence="2">
    <location>
        <begin position="284"/>
        <end position="383"/>
    </location>
</feature>
<protein>
    <submittedName>
        <fullName evidence="3">DSCAM</fullName>
    </submittedName>
</protein>
<accession>A0A8S3R4G5</accession>
<dbReference type="SMART" id="SM00409">
    <property type="entry name" value="IG"/>
    <property type="match status" value="2"/>
</dbReference>
<evidence type="ECO:0000313" key="3">
    <source>
        <dbReference type="EMBL" id="CAG2204098.1"/>
    </source>
</evidence>
<dbReference type="InterPro" id="IPR003961">
    <property type="entry name" value="FN3_dom"/>
</dbReference>
<dbReference type="InterPro" id="IPR007110">
    <property type="entry name" value="Ig-like_dom"/>
</dbReference>
<reference evidence="3" key="1">
    <citation type="submission" date="2021-03" db="EMBL/GenBank/DDBJ databases">
        <authorList>
            <person name="Bekaert M."/>
        </authorList>
    </citation>
    <scope>NUCLEOTIDE SEQUENCE</scope>
</reference>
<dbReference type="InterPro" id="IPR036179">
    <property type="entry name" value="Ig-like_dom_sf"/>
</dbReference>
<comment type="caution">
    <text evidence="3">The sequence shown here is derived from an EMBL/GenBank/DDBJ whole genome shotgun (WGS) entry which is preliminary data.</text>
</comment>
<dbReference type="AlphaFoldDB" id="A0A8S3R4G5"/>
<dbReference type="OrthoDB" id="6161934at2759"/>
<sequence>MKGNIQKVLVKTGDTIVLNCTCTNQTNGLWDGPKKSPSKINGWHEDTLMPYAQGTLLNSKLNLSKYYILGSYKNRTCNLMIKTISSNDEGKYHCQYVKNDTTISRFYRVNIQTPLDVTIKTTNFENTTYLECHATGEYTKDGRLELKKDNYQNSGIYICRVNDEFIDMEIEHNQQEKQVFVQYEGPPVFVSNNSKTWFRQCTGDVNVTLKVFTLSDITSEPIRKLEEKSDERQSTEVIGSLMNLTCRDHLVFYKVSVQVSCVEVTFNIKPMKDKSRNYSSKVCFPEPPSIVSLISDETKIFMKWHSGLKRGCSKNFFIQYRQSTLTNWTDVGPIPDHKEKDGAFTLSDLYPDIQYEIRMFARNKVEIVLKQILQPLSQKVSESVDNRLYLSTDFRQSNSTGNQLEIQPTEQPNSALDSHYLEDITEEQNAFHADEIIPTQHTESNLNYAEVIFEAAPSTSTGVVNGKEDRTIYSEIDLLCHVDTIPSSSESDDDFMYVDGIENYKKQTCL</sequence>
<keyword evidence="4" id="KW-1185">Reference proteome</keyword>
<dbReference type="SUPFAM" id="SSF49265">
    <property type="entry name" value="Fibronectin type III"/>
    <property type="match status" value="1"/>
</dbReference>
<dbReference type="SMART" id="SM00060">
    <property type="entry name" value="FN3"/>
    <property type="match status" value="1"/>
</dbReference>
<proteinExistence type="predicted"/>
<dbReference type="InterPro" id="IPR003599">
    <property type="entry name" value="Ig_sub"/>
</dbReference>
<dbReference type="SUPFAM" id="SSF48726">
    <property type="entry name" value="Immunoglobulin"/>
    <property type="match status" value="1"/>
</dbReference>
<dbReference type="Proteomes" id="UP000683360">
    <property type="component" value="Unassembled WGS sequence"/>
</dbReference>
<name>A0A8S3R4G5_MYTED</name>
<dbReference type="PROSITE" id="PS50835">
    <property type="entry name" value="IG_LIKE"/>
    <property type="match status" value="1"/>
</dbReference>
<feature type="domain" description="Ig-like" evidence="1">
    <location>
        <begin position="1"/>
        <end position="104"/>
    </location>
</feature>